<dbReference type="InterPro" id="IPR050382">
    <property type="entry name" value="MFS_Na/Anion_cotransporter"/>
</dbReference>
<dbReference type="GO" id="GO:0005886">
    <property type="term" value="C:plasma membrane"/>
    <property type="evidence" value="ECO:0007669"/>
    <property type="project" value="UniProtKB-SubCell"/>
</dbReference>
<feature type="transmembrane region" description="Helical" evidence="6">
    <location>
        <begin position="303"/>
        <end position="323"/>
    </location>
</feature>
<dbReference type="GO" id="GO:0022857">
    <property type="term" value="F:transmembrane transporter activity"/>
    <property type="evidence" value="ECO:0007669"/>
    <property type="project" value="InterPro"/>
</dbReference>
<evidence type="ECO:0000256" key="6">
    <source>
        <dbReference type="SAM" id="Phobius"/>
    </source>
</evidence>
<evidence type="ECO:0000256" key="5">
    <source>
        <dbReference type="ARBA" id="ARBA00023136"/>
    </source>
</evidence>
<evidence type="ECO:0000259" key="7">
    <source>
        <dbReference type="PROSITE" id="PS50850"/>
    </source>
</evidence>
<dbReference type="SUPFAM" id="SSF103473">
    <property type="entry name" value="MFS general substrate transporter"/>
    <property type="match status" value="1"/>
</dbReference>
<comment type="caution">
    <text evidence="8">The sequence shown here is derived from an EMBL/GenBank/DDBJ whole genome shotgun (WGS) entry which is preliminary data.</text>
</comment>
<evidence type="ECO:0000256" key="2">
    <source>
        <dbReference type="ARBA" id="ARBA00022475"/>
    </source>
</evidence>
<reference evidence="8 9" key="1">
    <citation type="submission" date="2014-09" db="EMBL/GenBank/DDBJ databases">
        <title>Draft Genome Sequence of Draconibacterium sp. JN14CK-3.</title>
        <authorList>
            <person name="Dong C."/>
            <person name="Lai Q."/>
            <person name="Shao Z."/>
        </authorList>
    </citation>
    <scope>NUCLEOTIDE SEQUENCE [LARGE SCALE GENOMIC DNA]</scope>
    <source>
        <strain evidence="8 9">JN14CK-3</strain>
    </source>
</reference>
<dbReference type="PIRSF" id="PIRSF002808">
    <property type="entry name" value="Hexose_phosphate_transp"/>
    <property type="match status" value="1"/>
</dbReference>
<feature type="transmembrane region" description="Helical" evidence="6">
    <location>
        <begin position="403"/>
        <end position="422"/>
    </location>
</feature>
<keyword evidence="9" id="KW-1185">Reference proteome</keyword>
<dbReference type="RefSeq" id="WP_045027408.1">
    <property type="nucleotide sequence ID" value="NZ_JRHC01000001.1"/>
</dbReference>
<dbReference type="OrthoDB" id="9807274at2"/>
<feature type="transmembrane region" description="Helical" evidence="6">
    <location>
        <begin position="46"/>
        <end position="62"/>
    </location>
</feature>
<evidence type="ECO:0000256" key="1">
    <source>
        <dbReference type="ARBA" id="ARBA00004651"/>
    </source>
</evidence>
<evidence type="ECO:0000313" key="8">
    <source>
        <dbReference type="EMBL" id="KJF45320.1"/>
    </source>
</evidence>
<dbReference type="PANTHER" id="PTHR11662">
    <property type="entry name" value="SOLUTE CARRIER FAMILY 17"/>
    <property type="match status" value="1"/>
</dbReference>
<feature type="transmembrane region" description="Helical" evidence="6">
    <location>
        <begin position="363"/>
        <end position="383"/>
    </location>
</feature>
<accession>A0A0D8JEJ3</accession>
<keyword evidence="4 6" id="KW-1133">Transmembrane helix</keyword>
<dbReference type="Proteomes" id="UP000032544">
    <property type="component" value="Unassembled WGS sequence"/>
</dbReference>
<feature type="domain" description="Major facilitator superfamily (MFS) profile" evidence="7">
    <location>
        <begin position="12"/>
        <end position="427"/>
    </location>
</feature>
<feature type="transmembrane region" description="Helical" evidence="6">
    <location>
        <begin position="146"/>
        <end position="162"/>
    </location>
</feature>
<gene>
    <name evidence="8" type="ORF">LH29_08050</name>
</gene>
<sequence length="430" mass="46653">MKKTIIPQRFVLVTFTFLISVLMYVDRACIGAAKGSASSEFGLNNIQWAWVMAAFTLGYALLQTPSGKLADKKGARLVMSLIITIWSVLTALTGAAWNFISMVLIRFLFGAGEAGAFPTLSKVVYKWFPVNERGIIQGINFSGSRIGGAVAYPIVVALIASLGWRGSFFIFGAVGFVFALVWWLYFRNSPEESKLIGEEEKQYILETRQQDGSGKKGTLTFAKTLRSKNMLLAMLQYVGSNFTFYFTLTWMFPYLKEALKSTGTTASFWAMAPLIGGAVGNWVSGILVDKIYKSGNLTLSRRLPAIIGFSLAAAGVVLMTNATSDLYKVMFLTLAIFGADMTLSPSWAFCIDIGKENAGAVSGTMNMAGNLGAFTSILAFGYLADGLIKSGVDAKEALAGNDMFFYICAGLSIVSIVAWLLMNPNKSIKE</sequence>
<evidence type="ECO:0000256" key="4">
    <source>
        <dbReference type="ARBA" id="ARBA00022989"/>
    </source>
</evidence>
<dbReference type="InterPro" id="IPR011701">
    <property type="entry name" value="MFS"/>
</dbReference>
<keyword evidence="2" id="KW-1003">Cell membrane</keyword>
<feature type="transmembrane region" description="Helical" evidence="6">
    <location>
        <begin position="329"/>
        <end position="351"/>
    </location>
</feature>
<evidence type="ECO:0000313" key="9">
    <source>
        <dbReference type="Proteomes" id="UP000032544"/>
    </source>
</evidence>
<feature type="transmembrane region" description="Helical" evidence="6">
    <location>
        <begin position="103"/>
        <end position="125"/>
    </location>
</feature>
<comment type="subcellular location">
    <subcellularLocation>
        <location evidence="1">Cell membrane</location>
        <topology evidence="1">Multi-pass membrane protein</topology>
    </subcellularLocation>
</comment>
<keyword evidence="3 6" id="KW-0812">Transmembrane</keyword>
<dbReference type="Gene3D" id="1.20.1250.20">
    <property type="entry name" value="MFS general substrate transporter like domains"/>
    <property type="match status" value="2"/>
</dbReference>
<dbReference type="PROSITE" id="PS50850">
    <property type="entry name" value="MFS"/>
    <property type="match status" value="1"/>
</dbReference>
<evidence type="ECO:0000256" key="3">
    <source>
        <dbReference type="ARBA" id="ARBA00022692"/>
    </source>
</evidence>
<feature type="transmembrane region" description="Helical" evidence="6">
    <location>
        <begin position="74"/>
        <end position="97"/>
    </location>
</feature>
<organism evidence="8 9">
    <name type="scientific">Draconibacterium sediminis</name>
    <dbReference type="NCBI Taxonomy" id="1544798"/>
    <lineage>
        <taxon>Bacteria</taxon>
        <taxon>Pseudomonadati</taxon>
        <taxon>Bacteroidota</taxon>
        <taxon>Bacteroidia</taxon>
        <taxon>Marinilabiliales</taxon>
        <taxon>Prolixibacteraceae</taxon>
        <taxon>Draconibacterium</taxon>
    </lineage>
</organism>
<protein>
    <submittedName>
        <fullName evidence="8">MFS transporter</fullName>
    </submittedName>
</protein>
<dbReference type="InterPro" id="IPR020846">
    <property type="entry name" value="MFS_dom"/>
</dbReference>
<proteinExistence type="predicted"/>
<dbReference type="InterPro" id="IPR036259">
    <property type="entry name" value="MFS_trans_sf"/>
</dbReference>
<feature type="transmembrane region" description="Helical" evidence="6">
    <location>
        <begin position="230"/>
        <end position="248"/>
    </location>
</feature>
<dbReference type="AlphaFoldDB" id="A0A0D8JEJ3"/>
<dbReference type="EMBL" id="JRHC01000001">
    <property type="protein sequence ID" value="KJF45320.1"/>
    <property type="molecule type" value="Genomic_DNA"/>
</dbReference>
<dbReference type="CDD" id="cd17319">
    <property type="entry name" value="MFS_ExuT_GudP_like"/>
    <property type="match status" value="1"/>
</dbReference>
<dbReference type="Pfam" id="PF07690">
    <property type="entry name" value="MFS_1"/>
    <property type="match status" value="1"/>
</dbReference>
<keyword evidence="5 6" id="KW-0472">Membrane</keyword>
<name>A0A0D8JEJ3_9BACT</name>
<dbReference type="PANTHER" id="PTHR11662:SF399">
    <property type="entry name" value="FI19708P1-RELATED"/>
    <property type="match status" value="1"/>
</dbReference>
<dbReference type="InterPro" id="IPR000849">
    <property type="entry name" value="Sugar_P_transporter"/>
</dbReference>
<dbReference type="STRING" id="1544798.LH29_08050"/>
<feature type="transmembrane region" description="Helical" evidence="6">
    <location>
        <begin position="268"/>
        <end position="291"/>
    </location>
</feature>
<dbReference type="PATRIC" id="fig|1544798.3.peg.1614"/>
<feature type="transmembrane region" description="Helical" evidence="6">
    <location>
        <begin position="168"/>
        <end position="186"/>
    </location>
</feature>